<organism evidence="1 2">
    <name type="scientific">Corchorus capsularis</name>
    <name type="common">Jute</name>
    <dbReference type="NCBI Taxonomy" id="210143"/>
    <lineage>
        <taxon>Eukaryota</taxon>
        <taxon>Viridiplantae</taxon>
        <taxon>Streptophyta</taxon>
        <taxon>Embryophyta</taxon>
        <taxon>Tracheophyta</taxon>
        <taxon>Spermatophyta</taxon>
        <taxon>Magnoliopsida</taxon>
        <taxon>eudicotyledons</taxon>
        <taxon>Gunneridae</taxon>
        <taxon>Pentapetalae</taxon>
        <taxon>rosids</taxon>
        <taxon>malvids</taxon>
        <taxon>Malvales</taxon>
        <taxon>Malvaceae</taxon>
        <taxon>Grewioideae</taxon>
        <taxon>Apeibeae</taxon>
        <taxon>Corchorus</taxon>
    </lineage>
</organism>
<keyword evidence="2" id="KW-1185">Reference proteome</keyword>
<name>A0A1R3GM94_COCAP</name>
<protein>
    <submittedName>
        <fullName evidence="1">Putative BPI/LBP family protein</fullName>
    </submittedName>
</protein>
<proteinExistence type="predicted"/>
<evidence type="ECO:0000313" key="1">
    <source>
        <dbReference type="EMBL" id="OMO59169.1"/>
    </source>
</evidence>
<sequence length="257" mass="28360">MVEAMKRTLEKEEVFVVFGLVLCILSTGLARSALTFFSVSENWLAKIKKIPIDVIKKVLDLTGLADHPAKQLLQLDLLHQSLVQILRARTVFSVSLSRDDALNLCCNSMVTRGNYRCKLKLSLLAFGWLKVVELRGRDLLTLTMFIVLDDNEIHGSCSVKIVGNNLGGSVELDDSAISSMWSVELDDSAISIESGPGSVVKVGSHVKKFKQGDEEFFRGRNKAVKRGSEKKGKVAEEIASLTVFVDGNAEEEEEDDE</sequence>
<accession>A0A1R3GM94</accession>
<evidence type="ECO:0000313" key="2">
    <source>
        <dbReference type="Proteomes" id="UP000188268"/>
    </source>
</evidence>
<dbReference type="OrthoDB" id="10255543at2759"/>
<dbReference type="EMBL" id="AWWV01014020">
    <property type="protein sequence ID" value="OMO59169.1"/>
    <property type="molecule type" value="Genomic_DNA"/>
</dbReference>
<dbReference type="AlphaFoldDB" id="A0A1R3GM94"/>
<reference evidence="1 2" key="1">
    <citation type="submission" date="2013-09" db="EMBL/GenBank/DDBJ databases">
        <title>Corchorus capsularis genome sequencing.</title>
        <authorList>
            <person name="Alam M."/>
            <person name="Haque M.S."/>
            <person name="Islam M.S."/>
            <person name="Emdad E.M."/>
            <person name="Islam M.M."/>
            <person name="Ahmed B."/>
            <person name="Halim A."/>
            <person name="Hossen Q.M.M."/>
            <person name="Hossain M.Z."/>
            <person name="Ahmed R."/>
            <person name="Khan M.M."/>
            <person name="Islam R."/>
            <person name="Rashid M.M."/>
            <person name="Khan S.A."/>
            <person name="Rahman M.S."/>
            <person name="Alam M."/>
        </authorList>
    </citation>
    <scope>NUCLEOTIDE SEQUENCE [LARGE SCALE GENOMIC DNA]</scope>
    <source>
        <strain evidence="2">cv. CVL-1</strain>
        <tissue evidence="1">Whole seedling</tissue>
    </source>
</reference>
<dbReference type="Gramene" id="OMO59169">
    <property type="protein sequence ID" value="OMO59169"/>
    <property type="gene ID" value="CCACVL1_25027"/>
</dbReference>
<comment type="caution">
    <text evidence="1">The sequence shown here is derived from an EMBL/GenBank/DDBJ whole genome shotgun (WGS) entry which is preliminary data.</text>
</comment>
<dbReference type="Proteomes" id="UP000188268">
    <property type="component" value="Unassembled WGS sequence"/>
</dbReference>
<gene>
    <name evidence="1" type="ORF">CCACVL1_25027</name>
</gene>